<evidence type="ECO:0000313" key="3">
    <source>
        <dbReference type="Proteomes" id="UP000299102"/>
    </source>
</evidence>
<name>A0A4C1T8U0_EUMVA</name>
<reference evidence="2 3" key="1">
    <citation type="journal article" date="2019" name="Commun. Biol.">
        <title>The bagworm genome reveals a unique fibroin gene that provides high tensile strength.</title>
        <authorList>
            <person name="Kono N."/>
            <person name="Nakamura H."/>
            <person name="Ohtoshi R."/>
            <person name="Tomita M."/>
            <person name="Numata K."/>
            <person name="Arakawa K."/>
        </authorList>
    </citation>
    <scope>NUCLEOTIDE SEQUENCE [LARGE SCALE GENOMIC DNA]</scope>
</reference>
<proteinExistence type="predicted"/>
<feature type="region of interest" description="Disordered" evidence="1">
    <location>
        <begin position="69"/>
        <end position="110"/>
    </location>
</feature>
<comment type="caution">
    <text evidence="2">The sequence shown here is derived from an EMBL/GenBank/DDBJ whole genome shotgun (WGS) entry which is preliminary data.</text>
</comment>
<evidence type="ECO:0000256" key="1">
    <source>
        <dbReference type="SAM" id="MobiDB-lite"/>
    </source>
</evidence>
<dbReference type="EMBL" id="BGZK01000043">
    <property type="protein sequence ID" value="GBP10842.1"/>
    <property type="molecule type" value="Genomic_DNA"/>
</dbReference>
<gene>
    <name evidence="2" type="ORF">EVAR_5431_1</name>
</gene>
<feature type="compositionally biased region" description="Basic and acidic residues" evidence="1">
    <location>
        <begin position="69"/>
        <end position="92"/>
    </location>
</feature>
<evidence type="ECO:0000313" key="2">
    <source>
        <dbReference type="EMBL" id="GBP10842.1"/>
    </source>
</evidence>
<organism evidence="2 3">
    <name type="scientific">Eumeta variegata</name>
    <name type="common">Bagworm moth</name>
    <name type="synonym">Eumeta japonica</name>
    <dbReference type="NCBI Taxonomy" id="151549"/>
    <lineage>
        <taxon>Eukaryota</taxon>
        <taxon>Metazoa</taxon>
        <taxon>Ecdysozoa</taxon>
        <taxon>Arthropoda</taxon>
        <taxon>Hexapoda</taxon>
        <taxon>Insecta</taxon>
        <taxon>Pterygota</taxon>
        <taxon>Neoptera</taxon>
        <taxon>Endopterygota</taxon>
        <taxon>Lepidoptera</taxon>
        <taxon>Glossata</taxon>
        <taxon>Ditrysia</taxon>
        <taxon>Tineoidea</taxon>
        <taxon>Psychidae</taxon>
        <taxon>Oiketicinae</taxon>
        <taxon>Eumeta</taxon>
    </lineage>
</organism>
<accession>A0A4C1T8U0</accession>
<dbReference type="AlphaFoldDB" id="A0A4C1T8U0"/>
<sequence>MVGEWIVGRGNGPPKLSFTGRNMGEGAVTSLPYSVRLWYLAGRGIPFNATAKFVTIRFYHYIKSKSKLGSEHKAKSGLEMRAESASKSREEIGIENETGNRQGVELRSRL</sequence>
<protein>
    <submittedName>
        <fullName evidence="2">Uncharacterized protein</fullName>
    </submittedName>
</protein>
<dbReference type="Proteomes" id="UP000299102">
    <property type="component" value="Unassembled WGS sequence"/>
</dbReference>
<keyword evidence="3" id="KW-1185">Reference proteome</keyword>